<keyword evidence="2" id="KW-1185">Reference proteome</keyword>
<accession>A0A8X6IBN1</accession>
<reference evidence="1" key="1">
    <citation type="submission" date="2020-07" db="EMBL/GenBank/DDBJ databases">
        <title>Multicomponent nature underlies the extraordinary mechanical properties of spider dragline silk.</title>
        <authorList>
            <person name="Kono N."/>
            <person name="Nakamura H."/>
            <person name="Mori M."/>
            <person name="Yoshida Y."/>
            <person name="Ohtoshi R."/>
            <person name="Malay A.D."/>
            <person name="Moran D.A.P."/>
            <person name="Tomita M."/>
            <person name="Numata K."/>
            <person name="Arakawa K."/>
        </authorList>
    </citation>
    <scope>NUCLEOTIDE SEQUENCE</scope>
</reference>
<comment type="caution">
    <text evidence="1">The sequence shown here is derived from an EMBL/GenBank/DDBJ whole genome shotgun (WGS) entry which is preliminary data.</text>
</comment>
<dbReference type="Proteomes" id="UP000887116">
    <property type="component" value="Unassembled WGS sequence"/>
</dbReference>
<dbReference type="EMBL" id="BMAO01015449">
    <property type="protein sequence ID" value="GFR01740.1"/>
    <property type="molecule type" value="Genomic_DNA"/>
</dbReference>
<evidence type="ECO:0000313" key="1">
    <source>
        <dbReference type="EMBL" id="GFR01740.1"/>
    </source>
</evidence>
<evidence type="ECO:0000313" key="2">
    <source>
        <dbReference type="Proteomes" id="UP000887116"/>
    </source>
</evidence>
<protein>
    <submittedName>
        <fullName evidence="1">Uncharacterized protein</fullName>
    </submittedName>
</protein>
<proteinExistence type="predicted"/>
<gene>
    <name evidence="1" type="ORF">TNCT_302901</name>
</gene>
<name>A0A8X6IBN1_TRICU</name>
<sequence length="101" mass="11394">MWSHYRTCDMVSIVTFIEKDVPSLNWKTNYTRKEIRVVELCGAVLGFHGPSSIHSAQPFVKITIGGLVTPDDVTPLIAIIFKSGYKFRLKDKRQPVNGSNK</sequence>
<organism evidence="1 2">
    <name type="scientific">Trichonephila clavata</name>
    <name type="common">Joro spider</name>
    <name type="synonym">Nephila clavata</name>
    <dbReference type="NCBI Taxonomy" id="2740835"/>
    <lineage>
        <taxon>Eukaryota</taxon>
        <taxon>Metazoa</taxon>
        <taxon>Ecdysozoa</taxon>
        <taxon>Arthropoda</taxon>
        <taxon>Chelicerata</taxon>
        <taxon>Arachnida</taxon>
        <taxon>Araneae</taxon>
        <taxon>Araneomorphae</taxon>
        <taxon>Entelegynae</taxon>
        <taxon>Araneoidea</taxon>
        <taxon>Nephilidae</taxon>
        <taxon>Trichonephila</taxon>
    </lineage>
</organism>
<dbReference type="AlphaFoldDB" id="A0A8X6IBN1"/>